<dbReference type="Proteomes" id="UP000028875">
    <property type="component" value="Unassembled WGS sequence"/>
</dbReference>
<dbReference type="STRING" id="1462526.BN990_04198"/>
<dbReference type="OrthoDB" id="2973104at2"/>
<dbReference type="RefSeq" id="WP_038246687.1">
    <property type="nucleotide sequence ID" value="NZ_BNER01000008.1"/>
</dbReference>
<gene>
    <name evidence="1" type="ORF">BN990_04198</name>
</gene>
<evidence type="ECO:0000313" key="1">
    <source>
        <dbReference type="EMBL" id="CDQ41821.1"/>
    </source>
</evidence>
<sequence length="169" mass="20203">MDVPKHMERITFLDGQILHDFHLNNMQRNIAEFVKTKTTKERYDMLMLVSPYNYYFAEPFINNNHRDSSSTAELNSLRFSINQDQWITNFMELPVATEEFYILSEYENNPDSNSYVDFYYRTSPTNSWIKIDVDAPVYMPLTKYFQLQVDCRYSGTTRPEVYDFAVLFK</sequence>
<name>A0A024QIN4_9BACI</name>
<proteinExistence type="predicted"/>
<dbReference type="AlphaFoldDB" id="A0A024QIN4"/>
<dbReference type="EMBL" id="CCDP010000003">
    <property type="protein sequence ID" value="CDQ41821.1"/>
    <property type="molecule type" value="Genomic_DNA"/>
</dbReference>
<reference evidence="2" key="2">
    <citation type="submission" date="2014-05" db="EMBL/GenBank/DDBJ databases">
        <title>Draft genome sequence of Virgibacillus massiliensis Vm-5.</title>
        <authorList>
            <person name="Khelaifia S."/>
            <person name="Croce O."/>
            <person name="Lagier J.C."/>
            <person name="Raoult D."/>
        </authorList>
    </citation>
    <scope>NUCLEOTIDE SEQUENCE [LARGE SCALE GENOMIC DNA]</scope>
    <source>
        <strain evidence="2">Vm-5</strain>
    </source>
</reference>
<accession>A0A024QIN4</accession>
<evidence type="ECO:0000313" key="2">
    <source>
        <dbReference type="Proteomes" id="UP000028875"/>
    </source>
</evidence>
<keyword evidence="2" id="KW-1185">Reference proteome</keyword>
<organism evidence="1 2">
    <name type="scientific">Virgibacillus massiliensis</name>
    <dbReference type="NCBI Taxonomy" id="1462526"/>
    <lineage>
        <taxon>Bacteria</taxon>
        <taxon>Bacillati</taxon>
        <taxon>Bacillota</taxon>
        <taxon>Bacilli</taxon>
        <taxon>Bacillales</taxon>
        <taxon>Bacillaceae</taxon>
        <taxon>Virgibacillus</taxon>
    </lineage>
</organism>
<comment type="caution">
    <text evidence="1">The sequence shown here is derived from an EMBL/GenBank/DDBJ whole genome shotgun (WGS) entry which is preliminary data.</text>
</comment>
<protein>
    <submittedName>
        <fullName evidence="1">Uncharacterized protein</fullName>
    </submittedName>
</protein>
<reference evidence="1 2" key="1">
    <citation type="submission" date="2014-03" db="EMBL/GenBank/DDBJ databases">
        <authorList>
            <person name="Urmite Genomes U."/>
        </authorList>
    </citation>
    <scope>NUCLEOTIDE SEQUENCE [LARGE SCALE GENOMIC DNA]</scope>
    <source>
        <strain evidence="1 2">Vm-5</strain>
    </source>
</reference>